<dbReference type="InterPro" id="IPR036388">
    <property type="entry name" value="WH-like_DNA-bd_sf"/>
</dbReference>
<dbReference type="InterPro" id="IPR036390">
    <property type="entry name" value="WH_DNA-bd_sf"/>
</dbReference>
<dbReference type="Gene3D" id="1.10.10.10">
    <property type="entry name" value="Winged helix-like DNA-binding domain superfamily/Winged helix DNA-binding domain"/>
    <property type="match status" value="1"/>
</dbReference>
<keyword evidence="2" id="KW-0238">DNA-binding</keyword>
<keyword evidence="1" id="KW-0805">Transcription regulation</keyword>
<feature type="domain" description="IclR-ED" evidence="5">
    <location>
        <begin position="55"/>
        <end position="237"/>
    </location>
</feature>
<dbReference type="Pfam" id="PF01614">
    <property type="entry name" value="IclR_C"/>
    <property type="match status" value="1"/>
</dbReference>
<evidence type="ECO:0000259" key="4">
    <source>
        <dbReference type="PROSITE" id="PS51077"/>
    </source>
</evidence>
<evidence type="ECO:0000313" key="6">
    <source>
        <dbReference type="EMBL" id="MBO0663184.1"/>
    </source>
</evidence>
<comment type="caution">
    <text evidence="6">The sequence shown here is derived from an EMBL/GenBank/DDBJ whole genome shotgun (WGS) entry which is preliminary data.</text>
</comment>
<gene>
    <name evidence="6" type="ORF">J1C48_11400</name>
</gene>
<dbReference type="AlphaFoldDB" id="A0A939JW61"/>
<evidence type="ECO:0000256" key="1">
    <source>
        <dbReference type="ARBA" id="ARBA00023015"/>
    </source>
</evidence>
<dbReference type="InterPro" id="IPR014757">
    <property type="entry name" value="Tscrpt_reg_IclR_C"/>
</dbReference>
<dbReference type="Gene3D" id="3.30.450.40">
    <property type="match status" value="1"/>
</dbReference>
<dbReference type="GO" id="GO:0003700">
    <property type="term" value="F:DNA-binding transcription factor activity"/>
    <property type="evidence" value="ECO:0007669"/>
    <property type="project" value="TreeGrafter"/>
</dbReference>
<dbReference type="PANTHER" id="PTHR30136:SF24">
    <property type="entry name" value="HTH-TYPE TRANSCRIPTIONAL REPRESSOR ALLR"/>
    <property type="match status" value="1"/>
</dbReference>
<dbReference type="InterPro" id="IPR029016">
    <property type="entry name" value="GAF-like_dom_sf"/>
</dbReference>
<dbReference type="GO" id="GO:0045892">
    <property type="term" value="P:negative regulation of DNA-templated transcription"/>
    <property type="evidence" value="ECO:0007669"/>
    <property type="project" value="TreeGrafter"/>
</dbReference>
<evidence type="ECO:0000259" key="5">
    <source>
        <dbReference type="PROSITE" id="PS51078"/>
    </source>
</evidence>
<protein>
    <submittedName>
        <fullName evidence="6">IclR family transcriptional regulator</fullName>
    </submittedName>
</protein>
<evidence type="ECO:0000313" key="7">
    <source>
        <dbReference type="Proteomes" id="UP000664122"/>
    </source>
</evidence>
<keyword evidence="7" id="KW-1185">Reference proteome</keyword>
<dbReference type="SMART" id="SM00346">
    <property type="entry name" value="HTH_ICLR"/>
    <property type="match status" value="1"/>
</dbReference>
<organism evidence="6 7">
    <name type="scientific">Jiella flava</name>
    <dbReference type="NCBI Taxonomy" id="2816857"/>
    <lineage>
        <taxon>Bacteria</taxon>
        <taxon>Pseudomonadati</taxon>
        <taxon>Pseudomonadota</taxon>
        <taxon>Alphaproteobacteria</taxon>
        <taxon>Hyphomicrobiales</taxon>
        <taxon>Aurantimonadaceae</taxon>
        <taxon>Jiella</taxon>
    </lineage>
</organism>
<evidence type="ECO:0000256" key="3">
    <source>
        <dbReference type="ARBA" id="ARBA00023163"/>
    </source>
</evidence>
<sequence length="243" mass="25938">MLEMIASIETARLSDLAAACGLPQSSTHRVVNTLVGAGLVIAPGKGNRFYALGPRLLRLVHAGSDEAWIKIIVQRKLNELAEHLGETCYMTKLIGDEVISVAWATPANGLKAYVFPGLSQPLHASASAKTILAFQSPDLVRKLLVEPLPKLSPNTKTDLDAVIAELAEVHDRGYGTCINENEAGIAAVACPIFLAGDEVIYAIGTMAVMEHLAESRIDDCALELRKVAADLSRTIMTSSNPIV</sequence>
<dbReference type="Proteomes" id="UP000664122">
    <property type="component" value="Unassembled WGS sequence"/>
</dbReference>
<name>A0A939JW61_9HYPH</name>
<dbReference type="PROSITE" id="PS51077">
    <property type="entry name" value="HTH_ICLR"/>
    <property type="match status" value="1"/>
</dbReference>
<dbReference type="SUPFAM" id="SSF46785">
    <property type="entry name" value="Winged helix' DNA-binding domain"/>
    <property type="match status" value="1"/>
</dbReference>
<reference evidence="6" key="1">
    <citation type="submission" date="2021-03" db="EMBL/GenBank/DDBJ databases">
        <title>Whole genome sequence of Jiella sp. CQZ9-1.</title>
        <authorList>
            <person name="Tuo L."/>
        </authorList>
    </citation>
    <scope>NUCLEOTIDE SEQUENCE</scope>
    <source>
        <strain evidence="6">CQZ9-1</strain>
    </source>
</reference>
<dbReference type="GO" id="GO:0003677">
    <property type="term" value="F:DNA binding"/>
    <property type="evidence" value="ECO:0007669"/>
    <property type="project" value="UniProtKB-KW"/>
</dbReference>
<dbReference type="EMBL" id="JAFMPP010000009">
    <property type="protein sequence ID" value="MBO0663184.1"/>
    <property type="molecule type" value="Genomic_DNA"/>
</dbReference>
<keyword evidence="3" id="KW-0804">Transcription</keyword>
<feature type="domain" description="HTH iclR-type" evidence="4">
    <location>
        <begin position="1"/>
        <end position="54"/>
    </location>
</feature>
<evidence type="ECO:0000256" key="2">
    <source>
        <dbReference type="ARBA" id="ARBA00023125"/>
    </source>
</evidence>
<dbReference type="SUPFAM" id="SSF55781">
    <property type="entry name" value="GAF domain-like"/>
    <property type="match status" value="1"/>
</dbReference>
<dbReference type="InterPro" id="IPR050707">
    <property type="entry name" value="HTH_MetabolicPath_Reg"/>
</dbReference>
<dbReference type="Pfam" id="PF09339">
    <property type="entry name" value="HTH_IclR"/>
    <property type="match status" value="1"/>
</dbReference>
<dbReference type="InterPro" id="IPR005471">
    <property type="entry name" value="Tscrpt_reg_IclR_N"/>
</dbReference>
<accession>A0A939JW61</accession>
<dbReference type="PANTHER" id="PTHR30136">
    <property type="entry name" value="HELIX-TURN-HELIX TRANSCRIPTIONAL REGULATOR, ICLR FAMILY"/>
    <property type="match status" value="1"/>
</dbReference>
<dbReference type="PROSITE" id="PS51078">
    <property type="entry name" value="ICLR_ED"/>
    <property type="match status" value="1"/>
</dbReference>
<proteinExistence type="predicted"/>